<keyword evidence="3" id="KW-0378">Hydrolase</keyword>
<evidence type="ECO:0000256" key="3">
    <source>
        <dbReference type="ARBA" id="ARBA00022801"/>
    </source>
</evidence>
<keyword evidence="2" id="KW-0479">Metal-binding</keyword>
<gene>
    <name evidence="6" type="ORF">JXQ802_LOCUS31115</name>
    <name evidence="5" type="ORF">PYM288_LOCUS20481</name>
</gene>
<dbReference type="Pfam" id="PF02633">
    <property type="entry name" value="Creatininase"/>
    <property type="match status" value="1"/>
</dbReference>
<dbReference type="SUPFAM" id="SSF102215">
    <property type="entry name" value="Creatininase"/>
    <property type="match status" value="1"/>
</dbReference>
<evidence type="ECO:0000256" key="4">
    <source>
        <dbReference type="ARBA" id="ARBA00022833"/>
    </source>
</evidence>
<evidence type="ECO:0000313" key="7">
    <source>
        <dbReference type="Proteomes" id="UP000663854"/>
    </source>
</evidence>
<dbReference type="PANTHER" id="PTHR35005:SF1">
    <property type="entry name" value="2-AMINO-5-FORMYLAMINO-6-RIBOSYLAMINOPYRIMIDIN-4(3H)-ONE 5'-MONOPHOSPHATE DEFORMYLASE"/>
    <property type="match status" value="1"/>
</dbReference>
<evidence type="ECO:0000313" key="5">
    <source>
        <dbReference type="EMBL" id="CAF1116752.1"/>
    </source>
</evidence>
<dbReference type="InterPro" id="IPR024087">
    <property type="entry name" value="Creatininase-like_sf"/>
</dbReference>
<reference evidence="5" key="1">
    <citation type="submission" date="2021-02" db="EMBL/GenBank/DDBJ databases">
        <authorList>
            <person name="Nowell W R."/>
        </authorList>
    </citation>
    <scope>NUCLEOTIDE SEQUENCE</scope>
</reference>
<keyword evidence="4" id="KW-0862">Zinc</keyword>
<dbReference type="GO" id="GO:0009231">
    <property type="term" value="P:riboflavin biosynthetic process"/>
    <property type="evidence" value="ECO:0007669"/>
    <property type="project" value="TreeGrafter"/>
</dbReference>
<sequence>MFHAPIPAERYYSYLTWHDIDKMPNKANVILIQSIGAIEQHGAHLPLITDAAIGLQVIGKTLEQFSPEDKPVVYVLPPQHAGRSTEHISFPGTISLSATTLTNLLMDIGESVYRSGFRKLIFFNSHGGQPQIMETVARDLRQRFSDFILFPIFVWHLPNVGQTLVTPHEFKYGIHAGDIETSLMLTILRKYVRMNLAEKEYPSTLISERNLLGIEGGLAYAWVTKDLSRSGVIGDPTGATQDKGEQILASLVTSFKKLLEEIHEFHF</sequence>
<protein>
    <recommendedName>
        <fullName evidence="9">Creatinine amidohydrolase</fullName>
    </recommendedName>
</protein>
<proteinExistence type="predicted"/>
<evidence type="ECO:0008006" key="9">
    <source>
        <dbReference type="Google" id="ProtNLM"/>
    </source>
</evidence>
<evidence type="ECO:0000313" key="6">
    <source>
        <dbReference type="EMBL" id="CAF1331973.1"/>
    </source>
</evidence>
<accession>A0A814Q9X9</accession>
<organism evidence="5 7">
    <name type="scientific">Rotaria sordida</name>
    <dbReference type="NCBI Taxonomy" id="392033"/>
    <lineage>
        <taxon>Eukaryota</taxon>
        <taxon>Metazoa</taxon>
        <taxon>Spiralia</taxon>
        <taxon>Gnathifera</taxon>
        <taxon>Rotifera</taxon>
        <taxon>Eurotatoria</taxon>
        <taxon>Bdelloidea</taxon>
        <taxon>Philodinida</taxon>
        <taxon>Philodinidae</taxon>
        <taxon>Rotaria</taxon>
    </lineage>
</organism>
<dbReference type="GO" id="GO:0046872">
    <property type="term" value="F:metal ion binding"/>
    <property type="evidence" value="ECO:0007669"/>
    <property type="project" value="UniProtKB-KW"/>
</dbReference>
<dbReference type="Gene3D" id="3.40.50.10310">
    <property type="entry name" value="Creatininase"/>
    <property type="match status" value="1"/>
</dbReference>
<comment type="cofactor">
    <cofactor evidence="1">
        <name>Zn(2+)</name>
        <dbReference type="ChEBI" id="CHEBI:29105"/>
    </cofactor>
</comment>
<evidence type="ECO:0000256" key="1">
    <source>
        <dbReference type="ARBA" id="ARBA00001947"/>
    </source>
</evidence>
<name>A0A814Q9X9_9BILA</name>
<keyword evidence="8" id="KW-1185">Reference proteome</keyword>
<dbReference type="Proteomes" id="UP000663854">
    <property type="component" value="Unassembled WGS sequence"/>
</dbReference>
<dbReference type="PANTHER" id="PTHR35005">
    <property type="entry name" value="3-DEHYDRO-SCYLLO-INOSOSE HYDROLASE"/>
    <property type="match status" value="1"/>
</dbReference>
<dbReference type="AlphaFoldDB" id="A0A814Q9X9"/>
<dbReference type="InterPro" id="IPR003785">
    <property type="entry name" value="Creatininase/forma_Hydrolase"/>
</dbReference>
<evidence type="ECO:0000256" key="2">
    <source>
        <dbReference type="ARBA" id="ARBA00022723"/>
    </source>
</evidence>
<dbReference type="Proteomes" id="UP000663870">
    <property type="component" value="Unassembled WGS sequence"/>
</dbReference>
<dbReference type="GO" id="GO:0016811">
    <property type="term" value="F:hydrolase activity, acting on carbon-nitrogen (but not peptide) bonds, in linear amides"/>
    <property type="evidence" value="ECO:0007669"/>
    <property type="project" value="TreeGrafter"/>
</dbReference>
<dbReference type="EMBL" id="CAJNOL010001298">
    <property type="protein sequence ID" value="CAF1331973.1"/>
    <property type="molecule type" value="Genomic_DNA"/>
</dbReference>
<evidence type="ECO:0000313" key="8">
    <source>
        <dbReference type="Proteomes" id="UP000663870"/>
    </source>
</evidence>
<comment type="caution">
    <text evidence="5">The sequence shown here is derived from an EMBL/GenBank/DDBJ whole genome shotgun (WGS) entry which is preliminary data.</text>
</comment>
<dbReference type="EMBL" id="CAJNOH010000748">
    <property type="protein sequence ID" value="CAF1116752.1"/>
    <property type="molecule type" value="Genomic_DNA"/>
</dbReference>